<gene>
    <name evidence="2" type="ORF">Vretifemale_17831</name>
</gene>
<sequence>VLCNGEPCARGPAAAVTSKYDKGNSRPREVLSSQIGTASPAHATVAGLSTGVMPYIYDWPSDGTGGTTSRLEFLMDVNSGAVGTAYDILTGSNSSMNSLLRVGSGGGVGAGAGCWEGQEGEGQEGVEPPAQRDSTRGMADTADGGEARVFPPLDPSRLLRLGLDLDGNPLWVWREVRGKRNP</sequence>
<evidence type="ECO:0000256" key="1">
    <source>
        <dbReference type="SAM" id="MobiDB-lite"/>
    </source>
</evidence>
<dbReference type="EMBL" id="BNCP01000055">
    <property type="protein sequence ID" value="GIL90248.1"/>
    <property type="molecule type" value="Genomic_DNA"/>
</dbReference>
<keyword evidence="3" id="KW-1185">Reference proteome</keyword>
<accession>A0A8J4D0L8</accession>
<name>A0A8J4D0L8_9CHLO</name>
<feature type="region of interest" description="Disordered" evidence="1">
    <location>
        <begin position="115"/>
        <end position="153"/>
    </location>
</feature>
<feature type="non-terminal residue" evidence="2">
    <location>
        <position position="1"/>
    </location>
</feature>
<evidence type="ECO:0000313" key="3">
    <source>
        <dbReference type="Proteomes" id="UP000747110"/>
    </source>
</evidence>
<evidence type="ECO:0000313" key="2">
    <source>
        <dbReference type="EMBL" id="GIL90248.1"/>
    </source>
</evidence>
<dbReference type="AlphaFoldDB" id="A0A8J4D0L8"/>
<protein>
    <submittedName>
        <fullName evidence="2">Uncharacterized protein</fullName>
    </submittedName>
</protein>
<comment type="caution">
    <text evidence="2">The sequence shown here is derived from an EMBL/GenBank/DDBJ whole genome shotgun (WGS) entry which is preliminary data.</text>
</comment>
<organism evidence="2 3">
    <name type="scientific">Volvox reticuliferus</name>
    <dbReference type="NCBI Taxonomy" id="1737510"/>
    <lineage>
        <taxon>Eukaryota</taxon>
        <taxon>Viridiplantae</taxon>
        <taxon>Chlorophyta</taxon>
        <taxon>core chlorophytes</taxon>
        <taxon>Chlorophyceae</taxon>
        <taxon>CS clade</taxon>
        <taxon>Chlamydomonadales</taxon>
        <taxon>Volvocaceae</taxon>
        <taxon>Volvox</taxon>
    </lineage>
</organism>
<dbReference type="Proteomes" id="UP000747110">
    <property type="component" value="Unassembled WGS sequence"/>
</dbReference>
<proteinExistence type="predicted"/>
<reference evidence="2" key="1">
    <citation type="journal article" date="2021" name="Proc. Natl. Acad. Sci. U.S.A.">
        <title>Three genomes in the algal genus Volvox reveal the fate of a haploid sex-determining region after a transition to homothallism.</title>
        <authorList>
            <person name="Yamamoto K."/>
            <person name="Hamaji T."/>
            <person name="Kawai-Toyooka H."/>
            <person name="Matsuzaki R."/>
            <person name="Takahashi F."/>
            <person name="Nishimura Y."/>
            <person name="Kawachi M."/>
            <person name="Noguchi H."/>
            <person name="Minakuchi Y."/>
            <person name="Umen J.G."/>
            <person name="Toyoda A."/>
            <person name="Nozaki H."/>
        </authorList>
    </citation>
    <scope>NUCLEOTIDE SEQUENCE</scope>
    <source>
        <strain evidence="2">NIES-3786</strain>
    </source>
</reference>